<dbReference type="NCBIfam" id="NF011433">
    <property type="entry name" value="PRK14864.1"/>
    <property type="match status" value="1"/>
</dbReference>
<dbReference type="InterPro" id="IPR051096">
    <property type="entry name" value="BhsA/McbA_stress_biofilm_assoc"/>
</dbReference>
<dbReference type="PANTHER" id="PTHR34156">
    <property type="entry name" value="OUTER MEMBRANE PROTEIN-RELATED-RELATED"/>
    <property type="match status" value="1"/>
</dbReference>
<dbReference type="RefSeq" id="WP_061274463.1">
    <property type="nucleotide sequence ID" value="NZ_CP023525.1"/>
</dbReference>
<name>A0A291E385_9ENTR</name>
<accession>A0A291E385</accession>
<dbReference type="AlphaFoldDB" id="A0A291E385"/>
<evidence type="ECO:0000256" key="1">
    <source>
        <dbReference type="ARBA" id="ARBA00022729"/>
    </source>
</evidence>
<dbReference type="SUPFAM" id="SSF159871">
    <property type="entry name" value="YdgH-like"/>
    <property type="match status" value="1"/>
</dbReference>
<dbReference type="EMBL" id="CP023525">
    <property type="protein sequence ID" value="ATF94382.1"/>
    <property type="molecule type" value="Genomic_DNA"/>
</dbReference>
<dbReference type="PANTHER" id="PTHR34156:SF11">
    <property type="entry name" value="LIPOPROTEIN BSMA"/>
    <property type="match status" value="1"/>
</dbReference>
<evidence type="ECO:0000256" key="2">
    <source>
        <dbReference type="SAM" id="SignalP"/>
    </source>
</evidence>
<evidence type="ECO:0000313" key="5">
    <source>
        <dbReference type="Proteomes" id="UP000217979"/>
    </source>
</evidence>
<feature type="chain" id="PRO_5012900253" evidence="2">
    <location>
        <begin position="29"/>
        <end position="109"/>
    </location>
</feature>
<dbReference type="Gene3D" id="3.30.1660.10">
    <property type="entry name" value="Flavin-binding protein dodecin"/>
    <property type="match status" value="1"/>
</dbReference>
<dbReference type="InterPro" id="IPR010854">
    <property type="entry name" value="YdgH/BhsA/McbA-like_dom"/>
</dbReference>
<keyword evidence="1 2" id="KW-0732">Signal</keyword>
<sequence>MIVKKRETIMPRLSVLFMAALLSACSVLQGTPQPAPSPTNYPQEIQRSQTAELIKIGTVTAVVRGSPMDSEAIIKKKAAAAKADYYLIIMNDETVIPGQWYSQAILYRK</sequence>
<dbReference type="Proteomes" id="UP000217979">
    <property type="component" value="Chromosome"/>
</dbReference>
<dbReference type="InterPro" id="IPR025543">
    <property type="entry name" value="Dodecin-like"/>
</dbReference>
<gene>
    <name evidence="4" type="ORF">CO704_20915</name>
</gene>
<reference evidence="4 5" key="1">
    <citation type="submission" date="2017-09" db="EMBL/GenBank/DDBJ databases">
        <title>FDA dAtabase for Regulatory Grade micrObial Sequences (FDA-ARGOS): Supporting development and validation of Infectious Disease Dx tests.</title>
        <authorList>
            <person name="Minogue T."/>
            <person name="Wolcott M."/>
            <person name="Wasieloski L."/>
            <person name="Aguilar W."/>
            <person name="Moore D."/>
            <person name="Tallon L."/>
            <person name="Sadzewicz L."/>
            <person name="Ott S."/>
            <person name="Zhao X."/>
            <person name="Nagaraj S."/>
            <person name="Vavikolanu K."/>
            <person name="Aluvathingal J."/>
            <person name="Nadendla S."/>
            <person name="Sichtig H."/>
        </authorList>
    </citation>
    <scope>NUCLEOTIDE SEQUENCE [LARGE SCALE GENOMIC DNA]</scope>
    <source>
        <strain evidence="4 5">FDAARGOS_392</strain>
    </source>
</reference>
<feature type="signal peptide" evidence="2">
    <location>
        <begin position="1"/>
        <end position="28"/>
    </location>
</feature>
<evidence type="ECO:0000259" key="3">
    <source>
        <dbReference type="Pfam" id="PF07338"/>
    </source>
</evidence>
<dbReference type="Pfam" id="PF07338">
    <property type="entry name" value="YdgH_BhsA-like"/>
    <property type="match status" value="1"/>
</dbReference>
<protein>
    <submittedName>
        <fullName evidence="4">Biofilm peroxide resistance protein BsmA</fullName>
    </submittedName>
</protein>
<proteinExistence type="predicted"/>
<organism evidence="4 5">
    <name type="scientific">Cedecea neteri</name>
    <dbReference type="NCBI Taxonomy" id="158822"/>
    <lineage>
        <taxon>Bacteria</taxon>
        <taxon>Pseudomonadati</taxon>
        <taxon>Pseudomonadota</taxon>
        <taxon>Gammaproteobacteria</taxon>
        <taxon>Enterobacterales</taxon>
        <taxon>Enterobacteriaceae</taxon>
        <taxon>Cedecea</taxon>
    </lineage>
</organism>
<feature type="domain" description="YdgH/BhsA/McbA-like" evidence="3">
    <location>
        <begin position="55"/>
        <end position="108"/>
    </location>
</feature>
<dbReference type="InterPro" id="IPR036275">
    <property type="entry name" value="YdgH-like_sf"/>
</dbReference>
<evidence type="ECO:0000313" key="4">
    <source>
        <dbReference type="EMBL" id="ATF94382.1"/>
    </source>
</evidence>
<dbReference type="PROSITE" id="PS51257">
    <property type="entry name" value="PROKAR_LIPOPROTEIN"/>
    <property type="match status" value="1"/>
</dbReference>